<keyword evidence="3" id="KW-1185">Reference proteome</keyword>
<keyword evidence="1" id="KW-0812">Transmembrane</keyword>
<evidence type="ECO:0000313" key="2">
    <source>
        <dbReference type="EMBL" id="CAK7350109.1"/>
    </source>
</evidence>
<gene>
    <name evidence="2" type="ORF">DCAF_LOCUS22835</name>
</gene>
<evidence type="ECO:0000313" key="3">
    <source>
        <dbReference type="Proteomes" id="UP001314170"/>
    </source>
</evidence>
<keyword evidence="1" id="KW-1133">Transmembrane helix</keyword>
<keyword evidence="1" id="KW-0472">Membrane</keyword>
<name>A0AAV1SF69_9ROSI</name>
<dbReference type="Proteomes" id="UP001314170">
    <property type="component" value="Unassembled WGS sequence"/>
</dbReference>
<sequence>MTRRILRVVWRTANLWKEIKGAKGNRSRNTPVNDLGSKSDLLGISNSRKTWENPQIMRSVENPKDGEVICRLLEERKESSRRMMGFDIENDAPFVERWMHLVDHLQDPDARIIKRCARIACSSLQCEEDGKKIFKLEKVIKATLAIDCLRLYFITLEAKDESNNETKTYRAKAKKPQLEVNKVEISLLYRSCYLVVEPSIYDLVKSRIFWPFYFYDASIFSYLILLAIDDLLFKFLKFDCHEWDDLSSCGLVSFSSLLLDYLVI</sequence>
<accession>A0AAV1SF69</accession>
<dbReference type="EMBL" id="CAWUPB010001184">
    <property type="protein sequence ID" value="CAK7350109.1"/>
    <property type="molecule type" value="Genomic_DNA"/>
</dbReference>
<organism evidence="2 3">
    <name type="scientific">Dovyalis caffra</name>
    <dbReference type="NCBI Taxonomy" id="77055"/>
    <lineage>
        <taxon>Eukaryota</taxon>
        <taxon>Viridiplantae</taxon>
        <taxon>Streptophyta</taxon>
        <taxon>Embryophyta</taxon>
        <taxon>Tracheophyta</taxon>
        <taxon>Spermatophyta</taxon>
        <taxon>Magnoliopsida</taxon>
        <taxon>eudicotyledons</taxon>
        <taxon>Gunneridae</taxon>
        <taxon>Pentapetalae</taxon>
        <taxon>rosids</taxon>
        <taxon>fabids</taxon>
        <taxon>Malpighiales</taxon>
        <taxon>Salicaceae</taxon>
        <taxon>Flacourtieae</taxon>
        <taxon>Dovyalis</taxon>
    </lineage>
</organism>
<protein>
    <submittedName>
        <fullName evidence="2">Uncharacterized protein</fullName>
    </submittedName>
</protein>
<dbReference type="Gene3D" id="3.10.450.10">
    <property type="match status" value="1"/>
</dbReference>
<evidence type="ECO:0000256" key="1">
    <source>
        <dbReference type="SAM" id="Phobius"/>
    </source>
</evidence>
<reference evidence="2 3" key="1">
    <citation type="submission" date="2024-01" db="EMBL/GenBank/DDBJ databases">
        <authorList>
            <person name="Waweru B."/>
        </authorList>
    </citation>
    <scope>NUCLEOTIDE SEQUENCE [LARGE SCALE GENOMIC DNA]</scope>
</reference>
<comment type="caution">
    <text evidence="2">The sequence shown here is derived from an EMBL/GenBank/DDBJ whole genome shotgun (WGS) entry which is preliminary data.</text>
</comment>
<dbReference type="AlphaFoldDB" id="A0AAV1SF69"/>
<feature type="transmembrane region" description="Helical" evidence="1">
    <location>
        <begin position="208"/>
        <end position="228"/>
    </location>
</feature>
<proteinExistence type="predicted"/>